<feature type="compositionally biased region" description="Polar residues" evidence="1">
    <location>
        <begin position="877"/>
        <end position="887"/>
    </location>
</feature>
<keyword evidence="3" id="KW-1185">Reference proteome</keyword>
<feature type="region of interest" description="Disordered" evidence="1">
    <location>
        <begin position="582"/>
        <end position="617"/>
    </location>
</feature>
<feature type="region of interest" description="Disordered" evidence="1">
    <location>
        <begin position="467"/>
        <end position="498"/>
    </location>
</feature>
<feature type="compositionally biased region" description="Low complexity" evidence="1">
    <location>
        <begin position="87"/>
        <end position="105"/>
    </location>
</feature>
<feature type="compositionally biased region" description="Low complexity" evidence="1">
    <location>
        <begin position="847"/>
        <end position="861"/>
    </location>
</feature>
<feature type="region of interest" description="Disordered" evidence="1">
    <location>
        <begin position="131"/>
        <end position="163"/>
    </location>
</feature>
<feature type="compositionally biased region" description="Low complexity" evidence="1">
    <location>
        <begin position="256"/>
        <end position="273"/>
    </location>
</feature>
<feature type="region of interest" description="Disordered" evidence="1">
    <location>
        <begin position="65"/>
        <end position="116"/>
    </location>
</feature>
<dbReference type="AlphaFoldDB" id="A0A9W8Z408"/>
<sequence>MASQLTDDLVLSHRLIKRRWVQIPKDQQALLDDNAWHETLSRGHHPMLNVPANVLQDVKDLHTRKYAKSTQQAPSSAQRPSTANSAGPRPRSSSRGGPTSSPQQQDGEELPWSSSPVHHLRAQCHLRIPSTNLHQSSSPPENPLKRKAPLQSVDDEPQSSGVNSVGLEIEPPGCVSQVMEPPVNRTALRVIATASAKPEPTPPSAQLPTGTVEGVKESPLAKTRRISETLQYSGNDSSKPVAVIKPSQRPTNRIQDSLTISASVSSSSHNMQSTRGNTNKSCEPKIMSDPAPFRGFTPTFEGRRQERAAQHLVITRTPMPGPSFAPPPAQRRTLAKIPSPTAQSPRRPLQRSQLSLSTSYETFKLAYPDYSRSSRDFVVALLSLKQLRRDRALHEFLYDDFIRAYSSDYFAYVSECSRKQVDKILPGIQWYNENVQDVLYTKKLVRKENLADFLHFHAREAHSIRRALGDSQSTESAVEDSDENMEDALGENEEQEPEVIEMDREADVQASPRFHIESSGPVIRSPRLREQLSFRTDEPTGMVHEIAEQPDGHIHDLAIEGNVHEPLVQADTSRRTPEIHLQSSGAAKVTASPTEHHTLQARTSMTPSSVKSFASQENSRDLLSPILSSSTGASRLATSPNHIAMQTRQSVVISPLQQAKSMASRGPRPVLAADEDSDDEDAFESSAPPLPPPTRPTATPSSSKRSRVVAASRDADDKSALSLVSPTPLPQRVTDPSSTSMLRGLSVDGEQTKDASEMSKLPLQRDIVALSNSQPRTISAEEVEAESSEVSMLPLPRVMGPSSTSRFNGIPIAKKDGINEEADDAFEPRRPKKVKHNVPAPRPTPRPSTAAGRPMPTSTIPAPTPSAPVLGNGMIPQRSNARVSKASSVILGERRRQSAGSSIASSANVPRSKKRLSETAEQRSLRLKAFMEEQMERKKRLFSGTPG</sequence>
<feature type="region of interest" description="Disordered" evidence="1">
    <location>
        <begin position="794"/>
        <end position="921"/>
    </location>
</feature>
<feature type="compositionally biased region" description="Polar residues" evidence="1">
    <location>
        <begin position="228"/>
        <end position="238"/>
    </location>
</feature>
<dbReference type="OrthoDB" id="3538943at2759"/>
<evidence type="ECO:0000313" key="3">
    <source>
        <dbReference type="Proteomes" id="UP001140453"/>
    </source>
</evidence>
<reference evidence="2" key="1">
    <citation type="submission" date="2022-10" db="EMBL/GenBank/DDBJ databases">
        <title>Tapping the CABI collections for fungal endophytes: first genome assemblies for Collariella, Neodidymelliopsis, Ascochyta clinopodiicola, Didymella pomorum, Didymosphaeria variabile, Neocosmospora piperis and Neocucurbitaria cava.</title>
        <authorList>
            <person name="Hill R."/>
        </authorList>
    </citation>
    <scope>NUCLEOTIDE SEQUENCE</scope>
    <source>
        <strain evidence="2">IMI 355082</strain>
    </source>
</reference>
<organism evidence="2 3">
    <name type="scientific">Gnomoniopsis smithogilvyi</name>
    <dbReference type="NCBI Taxonomy" id="1191159"/>
    <lineage>
        <taxon>Eukaryota</taxon>
        <taxon>Fungi</taxon>
        <taxon>Dikarya</taxon>
        <taxon>Ascomycota</taxon>
        <taxon>Pezizomycotina</taxon>
        <taxon>Sordariomycetes</taxon>
        <taxon>Sordariomycetidae</taxon>
        <taxon>Diaporthales</taxon>
        <taxon>Gnomoniaceae</taxon>
        <taxon>Gnomoniopsis</taxon>
    </lineage>
</organism>
<feature type="region of interest" description="Disordered" evidence="1">
    <location>
        <begin position="216"/>
        <end position="290"/>
    </location>
</feature>
<gene>
    <name evidence="2" type="ORF">N0V93_001477</name>
</gene>
<proteinExistence type="predicted"/>
<accession>A0A9W8Z408</accession>
<name>A0A9W8Z408_9PEZI</name>
<feature type="compositionally biased region" description="Acidic residues" evidence="1">
    <location>
        <begin position="673"/>
        <end position="683"/>
    </location>
</feature>
<evidence type="ECO:0000256" key="1">
    <source>
        <dbReference type="SAM" id="MobiDB-lite"/>
    </source>
</evidence>
<feature type="compositionally biased region" description="Polar residues" evidence="1">
    <location>
        <begin position="600"/>
        <end position="617"/>
    </location>
</feature>
<feature type="compositionally biased region" description="Polar residues" evidence="1">
    <location>
        <begin position="898"/>
        <end position="909"/>
    </location>
</feature>
<feature type="region of interest" description="Disordered" evidence="1">
    <location>
        <begin position="654"/>
        <end position="760"/>
    </location>
</feature>
<feature type="compositionally biased region" description="Polar residues" evidence="1">
    <location>
        <begin position="68"/>
        <end position="85"/>
    </location>
</feature>
<dbReference type="Proteomes" id="UP001140453">
    <property type="component" value="Unassembled WGS sequence"/>
</dbReference>
<protein>
    <submittedName>
        <fullName evidence="2">Uncharacterized protein</fullName>
    </submittedName>
</protein>
<feature type="compositionally biased region" description="Acidic residues" evidence="1">
    <location>
        <begin position="477"/>
        <end position="498"/>
    </location>
</feature>
<feature type="compositionally biased region" description="Low complexity" evidence="1">
    <location>
        <begin position="696"/>
        <end position="712"/>
    </location>
</feature>
<comment type="caution">
    <text evidence="2">The sequence shown here is derived from an EMBL/GenBank/DDBJ whole genome shotgun (WGS) entry which is preliminary data.</text>
</comment>
<dbReference type="EMBL" id="JAPEVB010000001">
    <property type="protein sequence ID" value="KAJ4397253.1"/>
    <property type="molecule type" value="Genomic_DNA"/>
</dbReference>
<evidence type="ECO:0000313" key="2">
    <source>
        <dbReference type="EMBL" id="KAJ4397253.1"/>
    </source>
</evidence>